<dbReference type="PRINTS" id="PR00719">
    <property type="entry name" value="LMWPTPASE"/>
</dbReference>
<keyword evidence="4" id="KW-0904">Protein phosphatase</keyword>
<dbReference type="InterPro" id="IPR023485">
    <property type="entry name" value="Ptyr_pPase"/>
</dbReference>
<keyword evidence="8" id="KW-1185">Reference proteome</keyword>
<keyword evidence="3" id="KW-0378">Hydrolase</keyword>
<feature type="active site" description="Proton donor" evidence="5">
    <location>
        <position position="118"/>
    </location>
</feature>
<dbReference type="Gene3D" id="3.40.50.2300">
    <property type="match status" value="1"/>
</dbReference>
<evidence type="ECO:0000256" key="5">
    <source>
        <dbReference type="PIRSR" id="PIRSR617867-1"/>
    </source>
</evidence>
<dbReference type="Proteomes" id="UP000640583">
    <property type="component" value="Unassembled WGS sequence"/>
</dbReference>
<dbReference type="PANTHER" id="PTHR11717">
    <property type="entry name" value="LOW MOLECULAR WEIGHT PROTEIN TYROSINE PHOSPHATASE"/>
    <property type="match status" value="1"/>
</dbReference>
<feature type="active site" description="Nucleophile" evidence="5">
    <location>
        <position position="13"/>
    </location>
</feature>
<dbReference type="Pfam" id="PF01451">
    <property type="entry name" value="LMWPc"/>
    <property type="match status" value="1"/>
</dbReference>
<dbReference type="SMART" id="SM00226">
    <property type="entry name" value="LMWPc"/>
    <property type="match status" value="1"/>
</dbReference>
<dbReference type="EMBL" id="JADCKQ010000003">
    <property type="protein sequence ID" value="MBI1493109.1"/>
    <property type="molecule type" value="Genomic_DNA"/>
</dbReference>
<evidence type="ECO:0000256" key="4">
    <source>
        <dbReference type="ARBA" id="ARBA00022912"/>
    </source>
</evidence>
<sequence>MRVLFVCHGNTCRSPAAQALVRHTCPHIETDSAGVSADRVTAPPTPAMRALVEAEGVDMSDLQARRITPGDFKDFDLIIAMDYDVLAQLKRLRPIGATAKMEGFMDYMPGATVSEIADPWHTGDYPAAFELIRQAADAFVDALKDQPRQ</sequence>
<dbReference type="CDD" id="cd16343">
    <property type="entry name" value="LMWPTP"/>
    <property type="match status" value="1"/>
</dbReference>
<accession>A0A8J7ICR4</accession>
<evidence type="ECO:0000256" key="1">
    <source>
        <dbReference type="ARBA" id="ARBA00011063"/>
    </source>
</evidence>
<dbReference type="InterPro" id="IPR050438">
    <property type="entry name" value="LMW_PTPase"/>
</dbReference>
<dbReference type="AlphaFoldDB" id="A0A8J7ICR4"/>
<dbReference type="EC" id="3.1.3.48" evidence="2"/>
<dbReference type="SUPFAM" id="SSF52788">
    <property type="entry name" value="Phosphotyrosine protein phosphatases I"/>
    <property type="match status" value="1"/>
</dbReference>
<evidence type="ECO:0000313" key="7">
    <source>
        <dbReference type="EMBL" id="MBI1493109.1"/>
    </source>
</evidence>
<dbReference type="InterPro" id="IPR036196">
    <property type="entry name" value="Ptyr_pPase_sf"/>
</dbReference>
<evidence type="ECO:0000259" key="6">
    <source>
        <dbReference type="SMART" id="SM00226"/>
    </source>
</evidence>
<dbReference type="RefSeq" id="WP_228847962.1">
    <property type="nucleotide sequence ID" value="NZ_JADCKQ010000003.1"/>
</dbReference>
<evidence type="ECO:0000256" key="3">
    <source>
        <dbReference type="ARBA" id="ARBA00022801"/>
    </source>
</evidence>
<feature type="domain" description="Phosphotyrosine protein phosphatase I" evidence="6">
    <location>
        <begin position="1"/>
        <end position="142"/>
    </location>
</feature>
<organism evidence="7 8">
    <name type="scientific">Halocynthiibacter styelae</name>
    <dbReference type="NCBI Taxonomy" id="2761955"/>
    <lineage>
        <taxon>Bacteria</taxon>
        <taxon>Pseudomonadati</taxon>
        <taxon>Pseudomonadota</taxon>
        <taxon>Alphaproteobacteria</taxon>
        <taxon>Rhodobacterales</taxon>
        <taxon>Paracoccaceae</taxon>
        <taxon>Halocynthiibacter</taxon>
    </lineage>
</organism>
<protein>
    <recommendedName>
        <fullName evidence="2">protein-tyrosine-phosphatase</fullName>
        <ecNumber evidence="2">3.1.3.48</ecNumber>
    </recommendedName>
</protein>
<comment type="similarity">
    <text evidence="1">Belongs to the low molecular weight phosphotyrosine protein phosphatase family.</text>
</comment>
<reference evidence="7" key="1">
    <citation type="submission" date="2020-10" db="EMBL/GenBank/DDBJ databases">
        <title>Paenihalocynthiibacter styelae gen. nov., sp. nov., isolated from stalked sea squirt Styela clava.</title>
        <authorList>
            <person name="Kim Y.-O."/>
            <person name="Yoon J.-H."/>
        </authorList>
    </citation>
    <scope>NUCLEOTIDE SEQUENCE</scope>
    <source>
        <strain evidence="7">MYP1-1</strain>
    </source>
</reference>
<proteinExistence type="inferred from homology"/>
<dbReference type="GO" id="GO:0004725">
    <property type="term" value="F:protein tyrosine phosphatase activity"/>
    <property type="evidence" value="ECO:0007669"/>
    <property type="project" value="UniProtKB-EC"/>
</dbReference>
<comment type="caution">
    <text evidence="7">The sequence shown here is derived from an EMBL/GenBank/DDBJ whole genome shotgun (WGS) entry which is preliminary data.</text>
</comment>
<dbReference type="PANTHER" id="PTHR11717:SF7">
    <property type="entry name" value="LOW MOLECULAR WEIGHT PHOSPHOTYROSINE PROTEIN PHOSPHATASE"/>
    <property type="match status" value="1"/>
</dbReference>
<gene>
    <name evidence="7" type="ORF">H1D41_05605</name>
</gene>
<evidence type="ECO:0000256" key="2">
    <source>
        <dbReference type="ARBA" id="ARBA00013064"/>
    </source>
</evidence>
<feature type="active site" description="Nucleophile" evidence="5">
    <location>
        <position position="7"/>
    </location>
</feature>
<evidence type="ECO:0000313" key="8">
    <source>
        <dbReference type="Proteomes" id="UP000640583"/>
    </source>
</evidence>
<dbReference type="InterPro" id="IPR017867">
    <property type="entry name" value="Tyr_phospatase_low_mol_wt"/>
</dbReference>
<name>A0A8J7ICR4_9RHOB</name>